<organism evidence="1">
    <name type="scientific">marine metagenome</name>
    <dbReference type="NCBI Taxonomy" id="408172"/>
    <lineage>
        <taxon>unclassified sequences</taxon>
        <taxon>metagenomes</taxon>
        <taxon>ecological metagenomes</taxon>
    </lineage>
</organism>
<dbReference type="EMBL" id="UINC01086319">
    <property type="protein sequence ID" value="SVC34670.1"/>
    <property type="molecule type" value="Genomic_DNA"/>
</dbReference>
<proteinExistence type="predicted"/>
<feature type="non-terminal residue" evidence="1">
    <location>
        <position position="179"/>
    </location>
</feature>
<sequence length="179" mass="19799">MSFAHPINAATKVQTQNPVLFILLGASNLSRSFHGLKCCIKRCIFPRPASFLHAMGPGRGYISGGGILNAVYSPILESGIFEVSRSKRIENQQVVALITDIGNDIMYDISSEKIIAGLQYLFNVLGEFETNIFITLIPVDLENDVNESLFHIIRQIYFPKSSVEYSQALNSVNAINAFI</sequence>
<evidence type="ECO:0000313" key="1">
    <source>
        <dbReference type="EMBL" id="SVC34670.1"/>
    </source>
</evidence>
<accession>A0A382LDF6</accession>
<name>A0A382LDF6_9ZZZZ</name>
<evidence type="ECO:0008006" key="2">
    <source>
        <dbReference type="Google" id="ProtNLM"/>
    </source>
</evidence>
<protein>
    <recommendedName>
        <fullName evidence="2">VWFA domain-containing protein</fullName>
    </recommendedName>
</protein>
<dbReference type="AlphaFoldDB" id="A0A382LDF6"/>
<gene>
    <name evidence="1" type="ORF">METZ01_LOCUS287524</name>
</gene>
<reference evidence="1" key="1">
    <citation type="submission" date="2018-05" db="EMBL/GenBank/DDBJ databases">
        <authorList>
            <person name="Lanie J.A."/>
            <person name="Ng W.-L."/>
            <person name="Kazmierczak K.M."/>
            <person name="Andrzejewski T.M."/>
            <person name="Davidsen T.M."/>
            <person name="Wayne K.J."/>
            <person name="Tettelin H."/>
            <person name="Glass J.I."/>
            <person name="Rusch D."/>
            <person name="Podicherti R."/>
            <person name="Tsui H.-C.T."/>
            <person name="Winkler M.E."/>
        </authorList>
    </citation>
    <scope>NUCLEOTIDE SEQUENCE</scope>
</reference>